<dbReference type="PANTHER" id="PTHR35144">
    <property type="entry name" value="MEIOSIS-SPECIFIC TRANSCRIPTION FACTOR NDT80"/>
    <property type="match status" value="1"/>
</dbReference>
<dbReference type="InterPro" id="IPR037141">
    <property type="entry name" value="NDT80_DNA-bd_dom_sf"/>
</dbReference>
<gene>
    <name evidence="5" type="ORF">VFPPC_13092</name>
</gene>
<feature type="region of interest" description="Disordered" evidence="3">
    <location>
        <begin position="303"/>
        <end position="335"/>
    </location>
</feature>
<dbReference type="STRING" id="1380566.A0A179G8N2"/>
<evidence type="ECO:0000256" key="2">
    <source>
        <dbReference type="PROSITE-ProRule" id="PRU00850"/>
    </source>
</evidence>
<keyword evidence="6" id="KW-1185">Reference proteome</keyword>
<dbReference type="EMBL" id="LSBJ02000001">
    <property type="protein sequence ID" value="OAQ73850.1"/>
    <property type="molecule type" value="Genomic_DNA"/>
</dbReference>
<evidence type="ECO:0000256" key="1">
    <source>
        <dbReference type="ARBA" id="ARBA00023125"/>
    </source>
</evidence>
<feature type="domain" description="NDT80" evidence="4">
    <location>
        <begin position="82"/>
        <end position="313"/>
    </location>
</feature>
<accession>A0A179G8N2</accession>
<name>A0A179G8N2_METCM</name>
<dbReference type="RefSeq" id="XP_018149933.1">
    <property type="nucleotide sequence ID" value="XM_018290869.1"/>
</dbReference>
<evidence type="ECO:0000259" key="4">
    <source>
        <dbReference type="PROSITE" id="PS51517"/>
    </source>
</evidence>
<sequence>MATFNSMPAMSAGAPNDAMGLNHAAPGQQMAMEHFDQDFNFDEAVLDGGPLPTLPFTPAYDFDHFATTFEDPFAYSTRAFEPTPNPDALNEESSPQELDNKLLGFSDPIMNTTVVDETGKFADVNMSAELYGMFFVAEDVFGGDNSGRPLELTCYRRNLWQCSGQITLPKNLSHLIDEQGRQFPVDELSASITAVESIEGKATEIISIPWKSSNPQASEETKVAAAPPQIPLDLGTAQEVDAVRVTLPVSWKRLQFKHATANNGRRKGLQQHYVVQINLMAKSKSNETMKIAEIQSGPVIVRGRSPRNFDSRKDVPLTGEKRLERKNTASSDNAALKMERENLQATMQRFQSLGGVATPSEWSGNPQPVPQPNSQSPHPAKRMAVSPTVARPPVPSWSTDGKNMAAHRGSISRQNTAVPINLSLSEDEKSPNRSSAELQSPQMGKAHPVSGQNAGNSPADDPDPLYEYFPLTVDDWMPPIDAVYRPHVVHHTIVPPEIKAQQSQSKAKRYFAAE</sequence>
<dbReference type="Proteomes" id="UP000078397">
    <property type="component" value="Unassembled WGS sequence"/>
</dbReference>
<dbReference type="GO" id="GO:0003677">
    <property type="term" value="F:DNA binding"/>
    <property type="evidence" value="ECO:0007669"/>
    <property type="project" value="UniProtKB-KW"/>
</dbReference>
<feature type="compositionally biased region" description="Polar residues" evidence="3">
    <location>
        <begin position="411"/>
        <end position="424"/>
    </location>
</feature>
<feature type="region of interest" description="Disordered" evidence="3">
    <location>
        <begin position="355"/>
        <end position="463"/>
    </location>
</feature>
<dbReference type="InterPro" id="IPR024061">
    <property type="entry name" value="NDT80_DNA-bd_dom"/>
</dbReference>
<keyword evidence="1 2" id="KW-0238">DNA-binding</keyword>
<proteinExistence type="predicted"/>
<dbReference type="KEGG" id="pchm:VFPPC_13092"/>
<dbReference type="Pfam" id="PF05224">
    <property type="entry name" value="NDT80_PhoG"/>
    <property type="match status" value="1"/>
</dbReference>
<dbReference type="InterPro" id="IPR008967">
    <property type="entry name" value="p53-like_TF_DNA-bd_sf"/>
</dbReference>
<feature type="compositionally biased region" description="Basic and acidic residues" evidence="3">
    <location>
        <begin position="307"/>
        <end position="327"/>
    </location>
</feature>
<dbReference type="PROSITE" id="PS51517">
    <property type="entry name" value="NDT80"/>
    <property type="match status" value="1"/>
</dbReference>
<dbReference type="GO" id="GO:0000228">
    <property type="term" value="C:nuclear chromosome"/>
    <property type="evidence" value="ECO:0007669"/>
    <property type="project" value="TreeGrafter"/>
</dbReference>
<dbReference type="InterPro" id="IPR052605">
    <property type="entry name" value="Fungal_trans_regulator"/>
</dbReference>
<reference evidence="5 6" key="1">
    <citation type="journal article" date="2016" name="PLoS Pathog.">
        <title>Biosynthesis of antibiotic leucinostatins in bio-control fungus Purpureocillium lilacinum and their inhibition on phytophthora revealed by genome mining.</title>
        <authorList>
            <person name="Wang G."/>
            <person name="Liu Z."/>
            <person name="Lin R."/>
            <person name="Li E."/>
            <person name="Mao Z."/>
            <person name="Ling J."/>
            <person name="Yang Y."/>
            <person name="Yin W.B."/>
            <person name="Xie B."/>
        </authorList>
    </citation>
    <scope>NUCLEOTIDE SEQUENCE [LARGE SCALE GENOMIC DNA]</scope>
    <source>
        <strain evidence="5">170</strain>
    </source>
</reference>
<dbReference type="GO" id="GO:0003700">
    <property type="term" value="F:DNA-binding transcription factor activity"/>
    <property type="evidence" value="ECO:0007669"/>
    <property type="project" value="UniProtKB-UniRule"/>
</dbReference>
<dbReference type="PANTHER" id="PTHR35144:SF1">
    <property type="entry name" value="PROTEIN PACG"/>
    <property type="match status" value="1"/>
</dbReference>
<dbReference type="GeneID" id="28854863"/>
<evidence type="ECO:0000313" key="5">
    <source>
        <dbReference type="EMBL" id="OAQ73850.1"/>
    </source>
</evidence>
<dbReference type="AlphaFoldDB" id="A0A179G8N2"/>
<organism evidence="5 6">
    <name type="scientific">Pochonia chlamydosporia 170</name>
    <dbReference type="NCBI Taxonomy" id="1380566"/>
    <lineage>
        <taxon>Eukaryota</taxon>
        <taxon>Fungi</taxon>
        <taxon>Dikarya</taxon>
        <taxon>Ascomycota</taxon>
        <taxon>Pezizomycotina</taxon>
        <taxon>Sordariomycetes</taxon>
        <taxon>Hypocreomycetidae</taxon>
        <taxon>Hypocreales</taxon>
        <taxon>Clavicipitaceae</taxon>
        <taxon>Pochonia</taxon>
    </lineage>
</organism>
<dbReference type="GO" id="GO:0051321">
    <property type="term" value="P:meiotic cell cycle"/>
    <property type="evidence" value="ECO:0007669"/>
    <property type="project" value="TreeGrafter"/>
</dbReference>
<dbReference type="Gene3D" id="2.60.40.1390">
    <property type="entry name" value="NDT80 DNA-binding domain"/>
    <property type="match status" value="1"/>
</dbReference>
<dbReference type="SUPFAM" id="SSF49417">
    <property type="entry name" value="p53-like transcription factors"/>
    <property type="match status" value="1"/>
</dbReference>
<dbReference type="GO" id="GO:0045944">
    <property type="term" value="P:positive regulation of transcription by RNA polymerase II"/>
    <property type="evidence" value="ECO:0007669"/>
    <property type="project" value="TreeGrafter"/>
</dbReference>
<protein>
    <submittedName>
        <fullName evidence="5">Acid phosphatase (PhoG)</fullName>
    </submittedName>
</protein>
<feature type="DNA-binding region" description="NDT80" evidence="2">
    <location>
        <begin position="82"/>
        <end position="313"/>
    </location>
</feature>
<feature type="compositionally biased region" description="Polar residues" evidence="3">
    <location>
        <begin position="432"/>
        <end position="442"/>
    </location>
</feature>
<comment type="caution">
    <text evidence="5">The sequence shown here is derived from an EMBL/GenBank/DDBJ whole genome shotgun (WGS) entry which is preliminary data.</text>
</comment>
<evidence type="ECO:0000256" key="3">
    <source>
        <dbReference type="SAM" id="MobiDB-lite"/>
    </source>
</evidence>
<dbReference type="OrthoDB" id="4117572at2759"/>
<evidence type="ECO:0000313" key="6">
    <source>
        <dbReference type="Proteomes" id="UP000078397"/>
    </source>
</evidence>